<keyword evidence="1" id="KW-0328">Glycosyltransferase</keyword>
<dbReference type="InterPro" id="IPR000608">
    <property type="entry name" value="UBC"/>
</dbReference>
<keyword evidence="8" id="KW-1185">Reference proteome</keyword>
<dbReference type="Pfam" id="PF00644">
    <property type="entry name" value="PARP"/>
    <property type="match status" value="1"/>
</dbReference>
<dbReference type="Gene3D" id="3.90.228.10">
    <property type="match status" value="1"/>
</dbReference>
<gene>
    <name evidence="7" type="ORF">GFSPODELE1_LOCUS4309</name>
</gene>
<evidence type="ECO:0000256" key="1">
    <source>
        <dbReference type="ARBA" id="ARBA00022676"/>
    </source>
</evidence>
<dbReference type="InterPro" id="IPR012317">
    <property type="entry name" value="Poly(ADP-ribose)pol_cat_dom"/>
</dbReference>
<evidence type="ECO:0000259" key="6">
    <source>
        <dbReference type="PROSITE" id="PS50127"/>
    </source>
</evidence>
<feature type="compositionally biased region" description="Acidic residues" evidence="5">
    <location>
        <begin position="306"/>
        <end position="315"/>
    </location>
</feature>
<evidence type="ECO:0000256" key="3">
    <source>
        <dbReference type="ARBA" id="ARBA00022695"/>
    </source>
</evidence>
<keyword evidence="4" id="KW-0520">NAD</keyword>
<dbReference type="PANTHER" id="PTHR21328">
    <property type="entry name" value="POLY ADP-RIBOSE POLYMERASE FAMILY, MEMBER PARP"/>
    <property type="match status" value="1"/>
</dbReference>
<dbReference type="SUPFAM" id="SSF54495">
    <property type="entry name" value="UBC-like"/>
    <property type="match status" value="1"/>
</dbReference>
<evidence type="ECO:0000256" key="5">
    <source>
        <dbReference type="SAM" id="MobiDB-lite"/>
    </source>
</evidence>
<organism evidence="7 8">
    <name type="scientific">Somion occarium</name>
    <dbReference type="NCBI Taxonomy" id="3059160"/>
    <lineage>
        <taxon>Eukaryota</taxon>
        <taxon>Fungi</taxon>
        <taxon>Dikarya</taxon>
        <taxon>Basidiomycota</taxon>
        <taxon>Agaricomycotina</taxon>
        <taxon>Agaricomycetes</taxon>
        <taxon>Polyporales</taxon>
        <taxon>Cerrenaceae</taxon>
        <taxon>Somion</taxon>
    </lineage>
</organism>
<keyword evidence="3" id="KW-0548">Nucleotidyltransferase</keyword>
<protein>
    <recommendedName>
        <fullName evidence="6">UBC core domain-containing protein</fullName>
    </recommendedName>
</protein>
<dbReference type="InterPro" id="IPR051838">
    <property type="entry name" value="ARTD_PARP"/>
</dbReference>
<sequence>MATPLKGRKKFQADLDGAAEACRTGLEVDGLLVKGFRRGDDDGSFLCTVSDRFGHNFASLSFLISETSEYPNHHQFYCFSQENDPPSYVQRVIETVADYDSMTIADLLQKVLRSLAKRVASTQQTEPADAHETDHEEEDDDEEVYDEHFDADLDIAILTNKSDIDIRTLQRDFNEVVAAGYRPGLIRLGAEEIVLSVSIPVISLASDIEPRALMAWDSRMLSESHHLTLVISGMRNIYPVLQSDGTFVPNIAARGIQNLQFRVGLTSRYKPDKDLVLTLIRNYGLQAKDEELQPQLPPPPSHDYYLDGEEDESDEVPSFPEAGPQPEENDHPKFHFSLSTSLESLLHDRFLQAVQLRLKYKIGWAAAELLISRADQVQQRPEAIIHDLRRELLQADEQERELASSYNLPTDHILEREVTDHLNLPLLAFSYLLRRFTLCPRYCLVCYNRLNANFEALKPYVCDSKLCTYQYYSLNRGPSLEYEICARPETVDLLVSLAYCAAAEKVLDPLPMGMGLSVPHPSDPTKPLQEFDQLTKDEMCKSITDLLNTLHPIRDMKRFLEKNNKAGRAKKRLTDMDPNILPAAWLLLRWCVASCTAHLEELQSPEDRIPNIDSQWRQFRFSVGSPDAEAKFRTALQQAQTQNLNARRYPSLYAFHGSPTSNWHSIIRHGLWFKTVANGRAYGNGVYFAKEGQTSMSGYARGTAHRWRNTELGVGPCVAVAEIVNLPEQFVSQNPFFVVQHTDWIVCRYLLVSATRSDEYYGEEAQPMDIDVPSVDLDPLHPLTLHQKRVSIPEPTYRLQRLLDARRVEYNEEEPDEEDANVFYGIDPHTSSQVNSNTAPAPEPSIPDVVPDNWKHDPEWLASCLPHLLPPPTDASPMATMAVQRELRAMLKEQESAKSLETLGWYMPPDLIGDNLFQWIVEVHSFEPELPIAQDMKRVGVNSLVFEITFPPAFPHSPPFFRILKPRFLPFIHGGGGHVTGGGSMCMDLLTADGWLPSYSIPAIILQIKLAISNLDPRPARLASQWNQPYSMHEAIEGFKRAAATHGWRVPQGLELLGRRGYQN</sequence>
<reference evidence="8" key="1">
    <citation type="submission" date="2024-04" db="EMBL/GenBank/DDBJ databases">
        <authorList>
            <person name="Shaw F."/>
            <person name="Minotto A."/>
        </authorList>
    </citation>
    <scope>NUCLEOTIDE SEQUENCE [LARGE SCALE GENOMIC DNA]</scope>
</reference>
<proteinExistence type="predicted"/>
<keyword evidence="2" id="KW-0808">Transferase</keyword>
<dbReference type="Gene3D" id="3.10.110.10">
    <property type="entry name" value="Ubiquitin Conjugating Enzyme"/>
    <property type="match status" value="1"/>
</dbReference>
<dbReference type="Proteomes" id="UP001497453">
    <property type="component" value="Chromosome 2"/>
</dbReference>
<name>A0ABP1D4U6_9APHY</name>
<dbReference type="InterPro" id="IPR016135">
    <property type="entry name" value="UBQ-conjugating_enzyme/RWD"/>
</dbReference>
<dbReference type="SUPFAM" id="SSF56399">
    <property type="entry name" value="ADP-ribosylation"/>
    <property type="match status" value="1"/>
</dbReference>
<evidence type="ECO:0000313" key="8">
    <source>
        <dbReference type="Proteomes" id="UP001497453"/>
    </source>
</evidence>
<feature type="region of interest" description="Disordered" evidence="5">
    <location>
        <begin position="289"/>
        <end position="334"/>
    </location>
</feature>
<evidence type="ECO:0000256" key="4">
    <source>
        <dbReference type="ARBA" id="ARBA00023027"/>
    </source>
</evidence>
<dbReference type="PROSITE" id="PS50127">
    <property type="entry name" value="UBC_2"/>
    <property type="match status" value="1"/>
</dbReference>
<evidence type="ECO:0000313" key="7">
    <source>
        <dbReference type="EMBL" id="CAL1702917.1"/>
    </source>
</evidence>
<dbReference type="EMBL" id="OZ037945">
    <property type="protein sequence ID" value="CAL1702917.1"/>
    <property type="molecule type" value="Genomic_DNA"/>
</dbReference>
<feature type="domain" description="UBC core" evidence="6">
    <location>
        <begin position="878"/>
        <end position="1052"/>
    </location>
</feature>
<dbReference type="CDD" id="cd23802">
    <property type="entry name" value="UBCc_UBE2Q"/>
    <property type="match status" value="1"/>
</dbReference>
<evidence type="ECO:0000256" key="2">
    <source>
        <dbReference type="ARBA" id="ARBA00022679"/>
    </source>
</evidence>
<accession>A0ABP1D4U6</accession>